<dbReference type="AlphaFoldDB" id="A0A9W8RM86"/>
<dbReference type="Proteomes" id="UP001152049">
    <property type="component" value="Unassembled WGS sequence"/>
</dbReference>
<keyword evidence="3" id="KW-1185">Reference proteome</keyword>
<reference evidence="2" key="1">
    <citation type="submission" date="2022-09" db="EMBL/GenBank/DDBJ databases">
        <title>Fusarium specimens isolated from Avocado Roots.</title>
        <authorList>
            <person name="Stajich J."/>
            <person name="Roper C."/>
            <person name="Heimlech-Rivalta G."/>
        </authorList>
    </citation>
    <scope>NUCLEOTIDE SEQUENCE</scope>
    <source>
        <strain evidence="2">CF00136</strain>
    </source>
</reference>
<feature type="region of interest" description="Disordered" evidence="1">
    <location>
        <begin position="317"/>
        <end position="336"/>
    </location>
</feature>
<gene>
    <name evidence="2" type="ORF">NW762_012590</name>
</gene>
<accession>A0A9W8RM86</accession>
<protein>
    <recommendedName>
        <fullName evidence="4">F-box domain-containing protein</fullName>
    </recommendedName>
</protein>
<dbReference type="OrthoDB" id="5304511at2759"/>
<evidence type="ECO:0008006" key="4">
    <source>
        <dbReference type="Google" id="ProtNLM"/>
    </source>
</evidence>
<sequence length="411" mass="47704">MRTSPGEEPSVSKLEQLPFDIRHQILLAVDTIADLSALVHASPTFHQQYLLSRGIWLRRCLQLELGHIFVDAYTVHLCNSVDFRLKRSRQQVREFIDAYHLRCSKATELLSSLSDTEEAIAIVAYYLSTIVPLVSHYVSWTQSNLKNLCVHEHLSQTENRRIIRGLYRFQLFCNYLGSGCGDSGSRLNQAERLGLFLGRYESWEIEEVLCINRFADAKYQRVFDAVQWDFHPDNPRFETERRDIHTPDGAFHLDNYAENQWYRNGINSLGLTVLSAIFNANDHSKLVETVSKNMVLLGEDWIVETSDSFTLRSRHEDWNSERERAQDDRQEMSFKGDRDDLPPLAWVSIWKGTCSNICGYCIPDSLREWGYVMWDSSRLIDSGAMAILDQQWRAMYGRDDDEETDDPRDDL</sequence>
<evidence type="ECO:0000256" key="1">
    <source>
        <dbReference type="SAM" id="MobiDB-lite"/>
    </source>
</evidence>
<evidence type="ECO:0000313" key="2">
    <source>
        <dbReference type="EMBL" id="KAJ4248752.1"/>
    </source>
</evidence>
<dbReference type="EMBL" id="JAOQAZ010000035">
    <property type="protein sequence ID" value="KAJ4248752.1"/>
    <property type="molecule type" value="Genomic_DNA"/>
</dbReference>
<comment type="caution">
    <text evidence="2">The sequence shown here is derived from an EMBL/GenBank/DDBJ whole genome shotgun (WGS) entry which is preliminary data.</text>
</comment>
<evidence type="ECO:0000313" key="3">
    <source>
        <dbReference type="Proteomes" id="UP001152049"/>
    </source>
</evidence>
<name>A0A9W8RM86_9HYPO</name>
<proteinExistence type="predicted"/>
<organism evidence="2 3">
    <name type="scientific">Fusarium torreyae</name>
    <dbReference type="NCBI Taxonomy" id="1237075"/>
    <lineage>
        <taxon>Eukaryota</taxon>
        <taxon>Fungi</taxon>
        <taxon>Dikarya</taxon>
        <taxon>Ascomycota</taxon>
        <taxon>Pezizomycotina</taxon>
        <taxon>Sordariomycetes</taxon>
        <taxon>Hypocreomycetidae</taxon>
        <taxon>Hypocreales</taxon>
        <taxon>Nectriaceae</taxon>
        <taxon>Fusarium</taxon>
    </lineage>
</organism>